<keyword evidence="1" id="KW-0282">Flagellum</keyword>
<accession>A0A0A9WV83</accession>
<gene>
    <name evidence="1" type="primary">Spef2_0</name>
    <name evidence="1" type="ORF">CM83_1038</name>
</gene>
<keyword evidence="1" id="KW-0969">Cilium</keyword>
<dbReference type="AlphaFoldDB" id="A0A0A9WV83"/>
<feature type="non-terminal residue" evidence="1">
    <location>
        <position position="1"/>
    </location>
</feature>
<sequence>LRSSQNNSFPTFIFFPYTCSYHLKRDKYKFQTMSKPLELWLSSKLNRLVRCESSEMANILFDGKVYTELLESYGFPTSHDLKEARDADGAFDNLKTLNYTLGLIGLQQEDEVLVKIAHRDHLESVKLLLEIYIHLERFWPYSKGSVLGELTSFPRIQSSQPDVVRSSTDSSYMTKIASSISLTSGSVAGNDQSLYDIISDYKMSTIAACRSEIKAHRKNIGKSVTLS</sequence>
<keyword evidence="1" id="KW-0966">Cell projection</keyword>
<reference evidence="1" key="2">
    <citation type="submission" date="2014-07" db="EMBL/GenBank/DDBJ databases">
        <authorList>
            <person name="Hull J."/>
        </authorList>
    </citation>
    <scope>NUCLEOTIDE SEQUENCE</scope>
</reference>
<protein>
    <submittedName>
        <fullName evidence="1">Sperm flagellar protein 2</fullName>
    </submittedName>
</protein>
<reference evidence="1" key="1">
    <citation type="journal article" date="2014" name="PLoS ONE">
        <title>Transcriptome-Based Identification of ABC Transporters in the Western Tarnished Plant Bug Lygus hesperus.</title>
        <authorList>
            <person name="Hull J.J."/>
            <person name="Chaney K."/>
            <person name="Geib S.M."/>
            <person name="Fabrick J.A."/>
            <person name="Brent C.S."/>
            <person name="Walsh D."/>
            <person name="Lavine L.C."/>
        </authorList>
    </citation>
    <scope>NUCLEOTIDE SEQUENCE</scope>
</reference>
<name>A0A0A9WV83_LYGHE</name>
<organism evidence="1">
    <name type="scientific">Lygus hesperus</name>
    <name type="common">Western plant bug</name>
    <dbReference type="NCBI Taxonomy" id="30085"/>
    <lineage>
        <taxon>Eukaryota</taxon>
        <taxon>Metazoa</taxon>
        <taxon>Ecdysozoa</taxon>
        <taxon>Arthropoda</taxon>
        <taxon>Hexapoda</taxon>
        <taxon>Insecta</taxon>
        <taxon>Pterygota</taxon>
        <taxon>Neoptera</taxon>
        <taxon>Paraneoptera</taxon>
        <taxon>Hemiptera</taxon>
        <taxon>Heteroptera</taxon>
        <taxon>Panheteroptera</taxon>
        <taxon>Cimicomorpha</taxon>
        <taxon>Miridae</taxon>
        <taxon>Mirini</taxon>
        <taxon>Lygus</taxon>
    </lineage>
</organism>
<evidence type="ECO:0000313" key="1">
    <source>
        <dbReference type="EMBL" id="JAG08760.1"/>
    </source>
</evidence>
<proteinExistence type="predicted"/>
<dbReference type="EMBL" id="GBHO01034844">
    <property type="protein sequence ID" value="JAG08760.1"/>
    <property type="molecule type" value="Transcribed_RNA"/>
</dbReference>